<name>A0A9N9E319_9GLOM</name>
<proteinExistence type="predicted"/>
<dbReference type="EMBL" id="CAJVPY010006439">
    <property type="protein sequence ID" value="CAG8662829.1"/>
    <property type="molecule type" value="Genomic_DNA"/>
</dbReference>
<dbReference type="Proteomes" id="UP000789405">
    <property type="component" value="Unassembled WGS sequence"/>
</dbReference>
<evidence type="ECO:0000256" key="1">
    <source>
        <dbReference type="SAM" id="MobiDB-lite"/>
    </source>
</evidence>
<reference evidence="2" key="1">
    <citation type="submission" date="2021-06" db="EMBL/GenBank/DDBJ databases">
        <authorList>
            <person name="Kallberg Y."/>
            <person name="Tangrot J."/>
            <person name="Rosling A."/>
        </authorList>
    </citation>
    <scope>NUCLEOTIDE SEQUENCE</scope>
    <source>
        <strain evidence="2">MA453B</strain>
    </source>
</reference>
<sequence>FNQIIPEVKAKWIATNKFNYSPENSEKSNQETDTESRLEISYSESLSTNPSVNKLNKKFKKANKQIQQDNLEPTETPLISTSQNPPLNINNQNKNTESLNFEKAYFNTINQKEQTNMYIPDDSHGMVEACRAPVDFTNMCQHQAQNQQQTPPPKFDNQQALQTLLRDINEMFEINAARAAVATTNPKEYKLIDFPIFLGDNNKDPIEWIEAFTRACIGNNVNETRRLAIVPNFLKRNTLSWYNQNKDSFQVWKSNIHPTHAFTNLFEQKFSALTQPQTSRREELIEVAQYVGEYTQNQNPLFNKEEIIYLFLLDEIDELLDKEDNNNSDLENQFHNLWTEYNETIEILGLNTVGNTFSQLDKQLIANVKIENIDNPPLPDIFKLIQPEINKIKDKRKRSPESFYTYY</sequence>
<evidence type="ECO:0000313" key="2">
    <source>
        <dbReference type="EMBL" id="CAG8662829.1"/>
    </source>
</evidence>
<feature type="compositionally biased region" description="Polar residues" evidence="1">
    <location>
        <begin position="71"/>
        <end position="82"/>
    </location>
</feature>
<organism evidence="2 3">
    <name type="scientific">Dentiscutata erythropus</name>
    <dbReference type="NCBI Taxonomy" id="1348616"/>
    <lineage>
        <taxon>Eukaryota</taxon>
        <taxon>Fungi</taxon>
        <taxon>Fungi incertae sedis</taxon>
        <taxon>Mucoromycota</taxon>
        <taxon>Glomeromycotina</taxon>
        <taxon>Glomeromycetes</taxon>
        <taxon>Diversisporales</taxon>
        <taxon>Gigasporaceae</taxon>
        <taxon>Dentiscutata</taxon>
    </lineage>
</organism>
<evidence type="ECO:0000313" key="3">
    <source>
        <dbReference type="Proteomes" id="UP000789405"/>
    </source>
</evidence>
<dbReference type="AlphaFoldDB" id="A0A9N9E319"/>
<gene>
    <name evidence="2" type="ORF">DERYTH_LOCUS10808</name>
</gene>
<comment type="caution">
    <text evidence="2">The sequence shown here is derived from an EMBL/GenBank/DDBJ whole genome shotgun (WGS) entry which is preliminary data.</text>
</comment>
<protein>
    <submittedName>
        <fullName evidence="2">16347_t:CDS:1</fullName>
    </submittedName>
</protein>
<feature type="region of interest" description="Disordered" evidence="1">
    <location>
        <begin position="71"/>
        <end position="90"/>
    </location>
</feature>
<accession>A0A9N9E319</accession>
<feature type="non-terminal residue" evidence="2">
    <location>
        <position position="1"/>
    </location>
</feature>
<keyword evidence="3" id="KW-1185">Reference proteome</keyword>
<dbReference type="OrthoDB" id="2444994at2759"/>